<proteinExistence type="predicted"/>
<sequence length="65" mass="7760">MEVIFFICINLYEQLKKYLPQNVVIQMVRKFSLLNKLHSSISADCLLLYEINKFIQPEKRLQSNL</sequence>
<evidence type="ECO:0000313" key="1">
    <source>
        <dbReference type="EMBL" id="EAS03544.1"/>
    </source>
</evidence>
<dbReference type="HOGENOM" id="CLU_2854611_0_0_1"/>
<organism evidence="1 2">
    <name type="scientific">Tetrahymena thermophila (strain SB210)</name>
    <dbReference type="NCBI Taxonomy" id="312017"/>
    <lineage>
        <taxon>Eukaryota</taxon>
        <taxon>Sar</taxon>
        <taxon>Alveolata</taxon>
        <taxon>Ciliophora</taxon>
        <taxon>Intramacronucleata</taxon>
        <taxon>Oligohymenophorea</taxon>
        <taxon>Hymenostomatida</taxon>
        <taxon>Tetrahymenina</taxon>
        <taxon>Tetrahymenidae</taxon>
        <taxon>Tetrahymena</taxon>
    </lineage>
</organism>
<dbReference type="AlphaFoldDB" id="Q245T9"/>
<name>Q245T9_TETTS</name>
<dbReference type="KEGG" id="tet:TTHERM_00245600"/>
<dbReference type="EMBL" id="GG662474">
    <property type="protein sequence ID" value="EAS03544.1"/>
    <property type="molecule type" value="Genomic_DNA"/>
</dbReference>
<protein>
    <submittedName>
        <fullName evidence="1">Uncharacterized protein</fullName>
    </submittedName>
</protein>
<dbReference type="GeneID" id="7841486"/>
<keyword evidence="2" id="KW-1185">Reference proteome</keyword>
<evidence type="ECO:0000313" key="2">
    <source>
        <dbReference type="Proteomes" id="UP000009168"/>
    </source>
</evidence>
<gene>
    <name evidence="1" type="ORF">TTHERM_00245600</name>
</gene>
<dbReference type="InParanoid" id="Q245T9"/>
<reference evidence="2" key="1">
    <citation type="journal article" date="2006" name="PLoS Biol.">
        <title>Macronuclear genome sequence of the ciliate Tetrahymena thermophila, a model eukaryote.</title>
        <authorList>
            <person name="Eisen J.A."/>
            <person name="Coyne R.S."/>
            <person name="Wu M."/>
            <person name="Wu D."/>
            <person name="Thiagarajan M."/>
            <person name="Wortman J.R."/>
            <person name="Badger J.H."/>
            <person name="Ren Q."/>
            <person name="Amedeo P."/>
            <person name="Jones K.M."/>
            <person name="Tallon L.J."/>
            <person name="Delcher A.L."/>
            <person name="Salzberg S.L."/>
            <person name="Silva J.C."/>
            <person name="Haas B.J."/>
            <person name="Majoros W.H."/>
            <person name="Farzad M."/>
            <person name="Carlton J.M."/>
            <person name="Smith R.K. Jr."/>
            <person name="Garg J."/>
            <person name="Pearlman R.E."/>
            <person name="Karrer K.M."/>
            <person name="Sun L."/>
            <person name="Manning G."/>
            <person name="Elde N.C."/>
            <person name="Turkewitz A.P."/>
            <person name="Asai D.J."/>
            <person name="Wilkes D.E."/>
            <person name="Wang Y."/>
            <person name="Cai H."/>
            <person name="Collins K."/>
            <person name="Stewart B.A."/>
            <person name="Lee S.R."/>
            <person name="Wilamowska K."/>
            <person name="Weinberg Z."/>
            <person name="Ruzzo W.L."/>
            <person name="Wloga D."/>
            <person name="Gaertig J."/>
            <person name="Frankel J."/>
            <person name="Tsao C.-C."/>
            <person name="Gorovsky M.A."/>
            <person name="Keeling P.J."/>
            <person name="Waller R.F."/>
            <person name="Patron N.J."/>
            <person name="Cherry J.M."/>
            <person name="Stover N.A."/>
            <person name="Krieger C.J."/>
            <person name="del Toro C."/>
            <person name="Ryder H.F."/>
            <person name="Williamson S.C."/>
            <person name="Barbeau R.A."/>
            <person name="Hamilton E.P."/>
            <person name="Orias E."/>
        </authorList>
    </citation>
    <scope>NUCLEOTIDE SEQUENCE [LARGE SCALE GENOMIC DNA]</scope>
    <source>
        <strain evidence="2">SB210</strain>
    </source>
</reference>
<dbReference type="Proteomes" id="UP000009168">
    <property type="component" value="Unassembled WGS sequence"/>
</dbReference>
<accession>Q245T9</accession>
<dbReference type="RefSeq" id="XP_001023789.1">
    <property type="nucleotide sequence ID" value="XM_001023789.1"/>
</dbReference>